<feature type="domain" description="Type II secretion system protein GspF" evidence="9">
    <location>
        <begin position="68"/>
        <end position="191"/>
    </location>
</feature>
<dbReference type="Proteomes" id="UP000282818">
    <property type="component" value="Unassembled WGS sequence"/>
</dbReference>
<keyword evidence="4" id="KW-0997">Cell inner membrane</keyword>
<dbReference type="GO" id="GO:0005886">
    <property type="term" value="C:plasma membrane"/>
    <property type="evidence" value="ECO:0007669"/>
    <property type="project" value="UniProtKB-SubCell"/>
</dbReference>
<evidence type="ECO:0000256" key="8">
    <source>
        <dbReference type="SAM" id="Phobius"/>
    </source>
</evidence>
<keyword evidence="6 8" id="KW-1133">Transmembrane helix</keyword>
<evidence type="ECO:0000256" key="6">
    <source>
        <dbReference type="ARBA" id="ARBA00022989"/>
    </source>
</evidence>
<sequence>MPDFYYKAVKRDGSIHEGTIAAESTEVAGRQLRAQGLSPVKLAAGQQAKVKSASTARTNLGASDVLSFTSELAVLLRAGLPIDRAMKVLIEMSAKPEQAAMLNDLLETVKGGKGLSQALTRYESVFGHFYINMVRSGEASGQLSSVLERLVEYLENAKAVRSSVVSALIYPAILLVVATLSILVMLGFVVPQFEALFADMGDALPLLTRWVIDSGNFIKAYGLALMAGAFVIGFLVRRWLGTPTGKAWKDAKLIKAPLIGGVLFKYEMAKFSRTMGTLLGNGVSLLQALGIANETVENERVRAALAELEPAVKRGDRMSQTLQASDFFTPMVIQIVRVGEESGRLDDMMLELAKVYDTEVQAGVKRGLTLLEPLLILLMGGSIAVIIIAILMGILSVNDLAI</sequence>
<evidence type="ECO:0000256" key="4">
    <source>
        <dbReference type="ARBA" id="ARBA00022519"/>
    </source>
</evidence>
<dbReference type="GO" id="GO:0015628">
    <property type="term" value="P:protein secretion by the type II secretion system"/>
    <property type="evidence" value="ECO:0007669"/>
    <property type="project" value="TreeGrafter"/>
</dbReference>
<gene>
    <name evidence="10" type="ORF">EOE65_11705</name>
</gene>
<dbReference type="InterPro" id="IPR018076">
    <property type="entry name" value="T2SS_GspF_dom"/>
</dbReference>
<proteinExistence type="inferred from homology"/>
<evidence type="ECO:0000313" key="11">
    <source>
        <dbReference type="Proteomes" id="UP000282818"/>
    </source>
</evidence>
<feature type="domain" description="Type II secretion system protein GspF" evidence="9">
    <location>
        <begin position="271"/>
        <end position="392"/>
    </location>
</feature>
<evidence type="ECO:0000259" key="9">
    <source>
        <dbReference type="Pfam" id="PF00482"/>
    </source>
</evidence>
<feature type="transmembrane region" description="Helical" evidence="8">
    <location>
        <begin position="217"/>
        <end position="236"/>
    </location>
</feature>
<dbReference type="FunFam" id="1.20.81.30:FF:000001">
    <property type="entry name" value="Type II secretion system protein F"/>
    <property type="match status" value="2"/>
</dbReference>
<dbReference type="InterPro" id="IPR003004">
    <property type="entry name" value="GspF/PilC"/>
</dbReference>
<evidence type="ECO:0000256" key="2">
    <source>
        <dbReference type="ARBA" id="ARBA00005745"/>
    </source>
</evidence>
<protein>
    <submittedName>
        <fullName evidence="10">Type II secretion system F family protein</fullName>
    </submittedName>
</protein>
<keyword evidence="7 8" id="KW-0472">Membrane</keyword>
<organism evidence="10 11">
    <name type="scientific">Neptunomonas marina</name>
    <dbReference type="NCBI Taxonomy" id="1815562"/>
    <lineage>
        <taxon>Bacteria</taxon>
        <taxon>Pseudomonadati</taxon>
        <taxon>Pseudomonadota</taxon>
        <taxon>Gammaproteobacteria</taxon>
        <taxon>Oceanospirillales</taxon>
        <taxon>Oceanospirillaceae</taxon>
        <taxon>Neptunomonas</taxon>
    </lineage>
</organism>
<keyword evidence="3" id="KW-1003">Cell membrane</keyword>
<feature type="transmembrane region" description="Helical" evidence="8">
    <location>
        <begin position="168"/>
        <end position="190"/>
    </location>
</feature>
<dbReference type="Gene3D" id="1.20.81.30">
    <property type="entry name" value="Type II secretion system (T2SS), domain F"/>
    <property type="match status" value="2"/>
</dbReference>
<keyword evidence="5 8" id="KW-0812">Transmembrane</keyword>
<evidence type="ECO:0000256" key="7">
    <source>
        <dbReference type="ARBA" id="ARBA00023136"/>
    </source>
</evidence>
<dbReference type="PRINTS" id="PR00812">
    <property type="entry name" value="BCTERIALGSPF"/>
</dbReference>
<name>A0A437Q6Z8_9GAMM</name>
<dbReference type="AlphaFoldDB" id="A0A437Q6Z8"/>
<keyword evidence="11" id="KW-1185">Reference proteome</keyword>
<comment type="similarity">
    <text evidence="2">Belongs to the GSP F family.</text>
</comment>
<dbReference type="Pfam" id="PF00482">
    <property type="entry name" value="T2SSF"/>
    <property type="match status" value="2"/>
</dbReference>
<evidence type="ECO:0000313" key="10">
    <source>
        <dbReference type="EMBL" id="RVU30304.1"/>
    </source>
</evidence>
<comment type="caution">
    <text evidence="10">The sequence shown here is derived from an EMBL/GenBank/DDBJ whole genome shotgun (WGS) entry which is preliminary data.</text>
</comment>
<accession>A0A437Q6Z8</accession>
<reference evidence="10 11" key="1">
    <citation type="submission" date="2019-01" db="EMBL/GenBank/DDBJ databases">
        <authorList>
            <person name="Chen W.-M."/>
        </authorList>
    </citation>
    <scope>NUCLEOTIDE SEQUENCE [LARGE SCALE GENOMIC DNA]</scope>
    <source>
        <strain evidence="10 11">HPM-16</strain>
    </source>
</reference>
<evidence type="ECO:0000256" key="3">
    <source>
        <dbReference type="ARBA" id="ARBA00022475"/>
    </source>
</evidence>
<dbReference type="InterPro" id="IPR042094">
    <property type="entry name" value="T2SS_GspF_sf"/>
</dbReference>
<evidence type="ECO:0000256" key="5">
    <source>
        <dbReference type="ARBA" id="ARBA00022692"/>
    </source>
</evidence>
<dbReference type="PANTHER" id="PTHR30012">
    <property type="entry name" value="GENERAL SECRETION PATHWAY PROTEIN"/>
    <property type="match status" value="1"/>
</dbReference>
<dbReference type="PANTHER" id="PTHR30012:SF0">
    <property type="entry name" value="TYPE II SECRETION SYSTEM PROTEIN F-RELATED"/>
    <property type="match status" value="1"/>
</dbReference>
<dbReference type="EMBL" id="SACQ01000005">
    <property type="protein sequence ID" value="RVU30304.1"/>
    <property type="molecule type" value="Genomic_DNA"/>
</dbReference>
<dbReference type="RefSeq" id="WP_127694500.1">
    <property type="nucleotide sequence ID" value="NZ_SACQ01000005.1"/>
</dbReference>
<feature type="transmembrane region" description="Helical" evidence="8">
    <location>
        <begin position="374"/>
        <end position="397"/>
    </location>
</feature>
<evidence type="ECO:0000256" key="1">
    <source>
        <dbReference type="ARBA" id="ARBA00004429"/>
    </source>
</evidence>
<comment type="subcellular location">
    <subcellularLocation>
        <location evidence="1">Cell inner membrane</location>
        <topology evidence="1">Multi-pass membrane protein</topology>
    </subcellularLocation>
</comment>